<keyword evidence="9 14" id="KW-0133">Cell shape</keyword>
<dbReference type="GO" id="GO:0005524">
    <property type="term" value="F:ATP binding"/>
    <property type="evidence" value="ECO:0007669"/>
    <property type="project" value="UniProtKB-UniRule"/>
</dbReference>
<evidence type="ECO:0000259" key="17">
    <source>
        <dbReference type="Pfam" id="PF08245"/>
    </source>
</evidence>
<evidence type="ECO:0000256" key="2">
    <source>
        <dbReference type="ARBA" id="ARBA00004752"/>
    </source>
</evidence>
<keyword evidence="4 14" id="KW-0963">Cytoplasm</keyword>
<dbReference type="PANTHER" id="PTHR43445">
    <property type="entry name" value="UDP-N-ACETYLMURAMATE--L-ALANINE LIGASE-RELATED"/>
    <property type="match status" value="1"/>
</dbReference>
<dbReference type="Gene3D" id="3.90.190.20">
    <property type="entry name" value="Mur ligase, C-terminal domain"/>
    <property type="match status" value="1"/>
</dbReference>
<dbReference type="GO" id="GO:0051301">
    <property type="term" value="P:cell division"/>
    <property type="evidence" value="ECO:0007669"/>
    <property type="project" value="UniProtKB-KW"/>
</dbReference>
<dbReference type="InterPro" id="IPR036565">
    <property type="entry name" value="Mur-like_cat_sf"/>
</dbReference>
<sequence length="482" mass="52943">MNDKFLPELSGSVIYFVGIKGTGMTALAEILRARGALVTGSDIEEKFYTDEILLELGIPVHEGFNESNLPQSAELLIHSAAYLPDTHPEILKAKELGIKTMSYAEALGSISREPLAAGISGVHGKTTTTAIAGTILKEFDLPASVLTGSAASNFGGRSTWVQGHKYFIAETCEYKRNFLNFHPDYLVITSIEADHLDYYRDYQDVLSAFVEYAGRLPEGGSLIYCADDKGASEAAVKITGLRPDLNMIPYGFTADGEYRISGYEKKAGEQRFSIKRYGDYKFLLRVPGRHNVLNSAASAALIQAMLDNEGYSGDTAGGIADGLEKFRGTRRRSEIVGESGGVVIIDDYGHHPGAIKTTIAGLRDFYPDRRIIVDFMSHTYSRTEALLNDFASAFVDADLLLLHKIYASAREAVGSISGRVLYEKAAEQHKAVRYYEEIMDAYDDMLNELKPGDLFVTMGAGDNWKLGYRLFEKIKEIEGGCS</sequence>
<proteinExistence type="inferred from homology"/>
<comment type="similarity">
    <text evidence="14">Belongs to the MurCDEF family.</text>
</comment>
<comment type="pathway">
    <text evidence="2 14">Cell wall biogenesis; peptidoglycan biosynthesis.</text>
</comment>
<keyword evidence="8 14" id="KW-0067">ATP-binding</keyword>
<dbReference type="PANTHER" id="PTHR43445:SF3">
    <property type="entry name" value="UDP-N-ACETYLMURAMATE--L-ALANINE LIGASE"/>
    <property type="match status" value="1"/>
</dbReference>
<feature type="domain" description="Mur ligase central" evidence="17">
    <location>
        <begin position="119"/>
        <end position="301"/>
    </location>
</feature>
<dbReference type="InterPro" id="IPR005758">
    <property type="entry name" value="UDP-N-AcMur_Ala_ligase_MurC"/>
</dbReference>
<keyword evidence="5 14" id="KW-0436">Ligase</keyword>
<dbReference type="GO" id="GO:0009252">
    <property type="term" value="P:peptidoglycan biosynthetic process"/>
    <property type="evidence" value="ECO:0007669"/>
    <property type="project" value="UniProtKB-UniRule"/>
</dbReference>
<dbReference type="GO" id="GO:0071555">
    <property type="term" value="P:cell wall organization"/>
    <property type="evidence" value="ECO:0007669"/>
    <property type="project" value="UniProtKB-KW"/>
</dbReference>
<name>A0AAJ1MJF6_9SPIO</name>
<evidence type="ECO:0000256" key="13">
    <source>
        <dbReference type="ARBA" id="ARBA00047833"/>
    </source>
</evidence>
<dbReference type="AlphaFoldDB" id="A0AAJ1MJF6"/>
<dbReference type="SUPFAM" id="SSF53623">
    <property type="entry name" value="MurD-like peptide ligases, catalytic domain"/>
    <property type="match status" value="1"/>
</dbReference>
<gene>
    <name evidence="14 18" type="primary">murC</name>
    <name evidence="18" type="ORF">PQJ61_11555</name>
</gene>
<feature type="domain" description="Mur ligase N-terminal catalytic" evidence="15">
    <location>
        <begin position="14"/>
        <end position="112"/>
    </location>
</feature>
<feature type="domain" description="Mur ligase C-terminal" evidence="16">
    <location>
        <begin position="331"/>
        <end position="461"/>
    </location>
</feature>
<accession>A0AAJ1MJF6</accession>
<evidence type="ECO:0000256" key="1">
    <source>
        <dbReference type="ARBA" id="ARBA00004496"/>
    </source>
</evidence>
<dbReference type="Pfam" id="PF01225">
    <property type="entry name" value="Mur_ligase"/>
    <property type="match status" value="1"/>
</dbReference>
<organism evidence="18 19">
    <name type="scientific">Candidatus Thalassospirochaeta sargassi</name>
    <dbReference type="NCBI Taxonomy" id="3119039"/>
    <lineage>
        <taxon>Bacteria</taxon>
        <taxon>Pseudomonadati</taxon>
        <taxon>Spirochaetota</taxon>
        <taxon>Spirochaetia</taxon>
        <taxon>Spirochaetales</taxon>
        <taxon>Spirochaetaceae</taxon>
        <taxon>Candidatus Thalassospirochaeta</taxon>
    </lineage>
</organism>
<keyword evidence="11 14" id="KW-0131">Cell cycle</keyword>
<evidence type="ECO:0000256" key="9">
    <source>
        <dbReference type="ARBA" id="ARBA00022960"/>
    </source>
</evidence>
<evidence type="ECO:0000259" key="15">
    <source>
        <dbReference type="Pfam" id="PF01225"/>
    </source>
</evidence>
<evidence type="ECO:0000256" key="11">
    <source>
        <dbReference type="ARBA" id="ARBA00023306"/>
    </source>
</evidence>
<evidence type="ECO:0000256" key="4">
    <source>
        <dbReference type="ARBA" id="ARBA00022490"/>
    </source>
</evidence>
<protein>
    <recommendedName>
        <fullName evidence="3 14">UDP-N-acetylmuramate--L-alanine ligase</fullName>
        <ecNumber evidence="3 14">6.3.2.8</ecNumber>
    </recommendedName>
    <alternativeName>
        <fullName evidence="14">UDP-N-acetylmuramoyl-L-alanine synthetase</fullName>
    </alternativeName>
</protein>
<dbReference type="Proteomes" id="UP001221217">
    <property type="component" value="Unassembled WGS sequence"/>
</dbReference>
<reference evidence="18 19" key="1">
    <citation type="submission" date="2022-12" db="EMBL/GenBank/DDBJ databases">
        <title>Metagenome assembled genome from gulf of manar.</title>
        <authorList>
            <person name="Kohli P."/>
            <person name="Pk S."/>
            <person name="Venkata Ramana C."/>
            <person name="Sasikala C."/>
        </authorList>
    </citation>
    <scope>NUCLEOTIDE SEQUENCE [LARGE SCALE GENOMIC DNA]</scope>
    <source>
        <strain evidence="18">JB008</strain>
    </source>
</reference>
<keyword evidence="7 14" id="KW-0547">Nucleotide-binding</keyword>
<evidence type="ECO:0000256" key="7">
    <source>
        <dbReference type="ARBA" id="ARBA00022741"/>
    </source>
</evidence>
<dbReference type="HAMAP" id="MF_00046">
    <property type="entry name" value="MurC"/>
    <property type="match status" value="1"/>
</dbReference>
<evidence type="ECO:0000256" key="5">
    <source>
        <dbReference type="ARBA" id="ARBA00022598"/>
    </source>
</evidence>
<dbReference type="InterPro" id="IPR000713">
    <property type="entry name" value="Mur_ligase_N"/>
</dbReference>
<comment type="function">
    <text evidence="14">Cell wall formation.</text>
</comment>
<evidence type="ECO:0000256" key="10">
    <source>
        <dbReference type="ARBA" id="ARBA00022984"/>
    </source>
</evidence>
<keyword evidence="12 14" id="KW-0961">Cell wall biogenesis/degradation</keyword>
<evidence type="ECO:0000256" key="3">
    <source>
        <dbReference type="ARBA" id="ARBA00012211"/>
    </source>
</evidence>
<dbReference type="Gene3D" id="3.40.50.720">
    <property type="entry name" value="NAD(P)-binding Rossmann-like Domain"/>
    <property type="match status" value="1"/>
</dbReference>
<dbReference type="EC" id="6.3.2.8" evidence="3 14"/>
<comment type="subcellular location">
    <subcellularLocation>
        <location evidence="1 14">Cytoplasm</location>
    </subcellularLocation>
</comment>
<dbReference type="Pfam" id="PF08245">
    <property type="entry name" value="Mur_ligase_M"/>
    <property type="match status" value="1"/>
</dbReference>
<dbReference type="EMBL" id="JAQQAL010000024">
    <property type="protein sequence ID" value="MDC7227388.1"/>
    <property type="molecule type" value="Genomic_DNA"/>
</dbReference>
<evidence type="ECO:0000256" key="14">
    <source>
        <dbReference type="HAMAP-Rule" id="MF_00046"/>
    </source>
</evidence>
<dbReference type="SUPFAM" id="SSF51984">
    <property type="entry name" value="MurCD N-terminal domain"/>
    <property type="match status" value="1"/>
</dbReference>
<dbReference type="GO" id="GO:0008763">
    <property type="term" value="F:UDP-N-acetylmuramate-L-alanine ligase activity"/>
    <property type="evidence" value="ECO:0007669"/>
    <property type="project" value="UniProtKB-UniRule"/>
</dbReference>
<evidence type="ECO:0000313" key="19">
    <source>
        <dbReference type="Proteomes" id="UP001221217"/>
    </source>
</evidence>
<dbReference type="Gene3D" id="3.40.1190.10">
    <property type="entry name" value="Mur-like, catalytic domain"/>
    <property type="match status" value="1"/>
</dbReference>
<dbReference type="NCBIfam" id="TIGR01082">
    <property type="entry name" value="murC"/>
    <property type="match status" value="1"/>
</dbReference>
<keyword evidence="6 14" id="KW-0132">Cell division</keyword>
<dbReference type="InterPro" id="IPR036615">
    <property type="entry name" value="Mur_ligase_C_dom_sf"/>
</dbReference>
<dbReference type="InterPro" id="IPR004101">
    <property type="entry name" value="Mur_ligase_C"/>
</dbReference>
<evidence type="ECO:0000259" key="16">
    <source>
        <dbReference type="Pfam" id="PF02875"/>
    </source>
</evidence>
<keyword evidence="10 14" id="KW-0573">Peptidoglycan synthesis</keyword>
<evidence type="ECO:0000313" key="18">
    <source>
        <dbReference type="EMBL" id="MDC7227388.1"/>
    </source>
</evidence>
<evidence type="ECO:0000256" key="8">
    <source>
        <dbReference type="ARBA" id="ARBA00022840"/>
    </source>
</evidence>
<dbReference type="SUPFAM" id="SSF53244">
    <property type="entry name" value="MurD-like peptide ligases, peptide-binding domain"/>
    <property type="match status" value="1"/>
</dbReference>
<evidence type="ECO:0000256" key="6">
    <source>
        <dbReference type="ARBA" id="ARBA00022618"/>
    </source>
</evidence>
<evidence type="ECO:0000256" key="12">
    <source>
        <dbReference type="ARBA" id="ARBA00023316"/>
    </source>
</evidence>
<dbReference type="GO" id="GO:0008360">
    <property type="term" value="P:regulation of cell shape"/>
    <property type="evidence" value="ECO:0007669"/>
    <property type="project" value="UniProtKB-KW"/>
</dbReference>
<comment type="catalytic activity">
    <reaction evidence="13 14">
        <text>UDP-N-acetyl-alpha-D-muramate + L-alanine + ATP = UDP-N-acetyl-alpha-D-muramoyl-L-alanine + ADP + phosphate + H(+)</text>
        <dbReference type="Rhea" id="RHEA:23372"/>
        <dbReference type="ChEBI" id="CHEBI:15378"/>
        <dbReference type="ChEBI" id="CHEBI:30616"/>
        <dbReference type="ChEBI" id="CHEBI:43474"/>
        <dbReference type="ChEBI" id="CHEBI:57972"/>
        <dbReference type="ChEBI" id="CHEBI:70757"/>
        <dbReference type="ChEBI" id="CHEBI:83898"/>
        <dbReference type="ChEBI" id="CHEBI:456216"/>
        <dbReference type="EC" id="6.3.2.8"/>
    </reaction>
</comment>
<dbReference type="GO" id="GO:0005737">
    <property type="term" value="C:cytoplasm"/>
    <property type="evidence" value="ECO:0007669"/>
    <property type="project" value="UniProtKB-SubCell"/>
</dbReference>
<dbReference type="Pfam" id="PF02875">
    <property type="entry name" value="Mur_ligase_C"/>
    <property type="match status" value="1"/>
</dbReference>
<dbReference type="InterPro" id="IPR050061">
    <property type="entry name" value="MurCDEF_pg_biosynth"/>
</dbReference>
<feature type="binding site" evidence="14">
    <location>
        <begin position="121"/>
        <end position="127"/>
    </location>
    <ligand>
        <name>ATP</name>
        <dbReference type="ChEBI" id="CHEBI:30616"/>
    </ligand>
</feature>
<dbReference type="InterPro" id="IPR013221">
    <property type="entry name" value="Mur_ligase_cen"/>
</dbReference>
<comment type="caution">
    <text evidence="18">The sequence shown here is derived from an EMBL/GenBank/DDBJ whole genome shotgun (WGS) entry which is preliminary data.</text>
</comment>